<comment type="caution">
    <text evidence="1">The sequence shown here is derived from an EMBL/GenBank/DDBJ whole genome shotgun (WGS) entry which is preliminary data.</text>
</comment>
<accession>A0AAV7KZ03</accession>
<dbReference type="Proteomes" id="UP001066276">
    <property type="component" value="Chromosome 12"/>
</dbReference>
<organism evidence="1 2">
    <name type="scientific">Pleurodeles waltl</name>
    <name type="common">Iberian ribbed newt</name>
    <dbReference type="NCBI Taxonomy" id="8319"/>
    <lineage>
        <taxon>Eukaryota</taxon>
        <taxon>Metazoa</taxon>
        <taxon>Chordata</taxon>
        <taxon>Craniata</taxon>
        <taxon>Vertebrata</taxon>
        <taxon>Euteleostomi</taxon>
        <taxon>Amphibia</taxon>
        <taxon>Batrachia</taxon>
        <taxon>Caudata</taxon>
        <taxon>Salamandroidea</taxon>
        <taxon>Salamandridae</taxon>
        <taxon>Pleurodelinae</taxon>
        <taxon>Pleurodeles</taxon>
    </lineage>
</organism>
<sequence>MFDTLTEDQKALWRRVTTVEEQQIDLQMKQEDLENRNWRNICIRGVPGGMESTDIMTFTADLLHAISGDADASPLALDGAYQVALAQRCCDSTPDILTRVHFTEKKAILQAFRKNAD</sequence>
<proteinExistence type="predicted"/>
<keyword evidence="2" id="KW-1185">Reference proteome</keyword>
<reference evidence="1" key="1">
    <citation type="journal article" date="2022" name="bioRxiv">
        <title>Sequencing and chromosome-scale assembly of the giantPleurodeles waltlgenome.</title>
        <authorList>
            <person name="Brown T."/>
            <person name="Elewa A."/>
            <person name="Iarovenko S."/>
            <person name="Subramanian E."/>
            <person name="Araus A.J."/>
            <person name="Petzold A."/>
            <person name="Susuki M."/>
            <person name="Suzuki K.-i.T."/>
            <person name="Hayashi T."/>
            <person name="Toyoda A."/>
            <person name="Oliveira C."/>
            <person name="Osipova E."/>
            <person name="Leigh N.D."/>
            <person name="Simon A."/>
            <person name="Yun M.H."/>
        </authorList>
    </citation>
    <scope>NUCLEOTIDE SEQUENCE</scope>
    <source>
        <strain evidence="1">20211129_DDA</strain>
        <tissue evidence="1">Liver</tissue>
    </source>
</reference>
<evidence type="ECO:0000313" key="2">
    <source>
        <dbReference type="Proteomes" id="UP001066276"/>
    </source>
</evidence>
<dbReference type="AlphaFoldDB" id="A0AAV7KZ03"/>
<name>A0AAV7KZ03_PLEWA</name>
<dbReference type="EMBL" id="JANPWB010000016">
    <property type="protein sequence ID" value="KAJ1083829.1"/>
    <property type="molecule type" value="Genomic_DNA"/>
</dbReference>
<gene>
    <name evidence="1" type="ORF">NDU88_003984</name>
</gene>
<protein>
    <submittedName>
        <fullName evidence="1">Uncharacterized protein</fullName>
    </submittedName>
</protein>
<evidence type="ECO:0000313" key="1">
    <source>
        <dbReference type="EMBL" id="KAJ1083829.1"/>
    </source>
</evidence>